<dbReference type="PANTHER" id="PTHR23407">
    <property type="entry name" value="ATPASE INHIBITOR/5-FORMYLTETRAHYDROFOLATE CYCLO-LIGASE"/>
    <property type="match status" value="1"/>
</dbReference>
<evidence type="ECO:0000256" key="2">
    <source>
        <dbReference type="ARBA" id="ARBA00022741"/>
    </source>
</evidence>
<comment type="similarity">
    <text evidence="1 4">Belongs to the 5-formyltetrahydrofolate cyclo-ligase family.</text>
</comment>
<comment type="caution">
    <text evidence="5">The sequence shown here is derived from an EMBL/GenBank/DDBJ whole genome shotgun (WGS) entry which is preliminary data.</text>
</comment>
<comment type="cofactor">
    <cofactor evidence="4">
        <name>Mg(2+)</name>
        <dbReference type="ChEBI" id="CHEBI:18420"/>
    </cofactor>
</comment>
<dbReference type="RefSeq" id="WP_251739725.1">
    <property type="nucleotide sequence ID" value="NZ_JBHUOJ010000004.1"/>
</dbReference>
<evidence type="ECO:0000256" key="4">
    <source>
        <dbReference type="RuleBase" id="RU361279"/>
    </source>
</evidence>
<accession>A0ABW5WYP3</accession>
<dbReference type="EMBL" id="JBHUOJ010000004">
    <property type="protein sequence ID" value="MFD2831936.1"/>
    <property type="molecule type" value="Genomic_DNA"/>
</dbReference>
<dbReference type="PIRSF" id="PIRSF006806">
    <property type="entry name" value="FTHF_cligase"/>
    <property type="match status" value="1"/>
</dbReference>
<dbReference type="EC" id="6.3.3.2" evidence="4"/>
<dbReference type="InterPro" id="IPR037171">
    <property type="entry name" value="NagB/RpiA_transferase-like"/>
</dbReference>
<dbReference type="NCBIfam" id="TIGR02727">
    <property type="entry name" value="MTHFS_bact"/>
    <property type="match status" value="1"/>
</dbReference>
<sequence length="190" mass="22151">MLKSEIRKRYKELRRALSPEEIEKKSMMIANLCLQIPIWERSFYHIFLSISEQKEIDTSFILNILQGKDKEVIIPRMNSQDNSLINILLTDNTLIKKNRWNIPEPVDGIEITSEKIEVVFIPLLAFDKTGHRVGYGKGFYDKFLIECSSTVIKVGLSFFEPIDKINNIFAEDVPLDYCVTPQKVYDFNKK</sequence>
<comment type="catalytic activity">
    <reaction evidence="4">
        <text>(6S)-5-formyl-5,6,7,8-tetrahydrofolate + ATP = (6R)-5,10-methenyltetrahydrofolate + ADP + phosphate</text>
        <dbReference type="Rhea" id="RHEA:10488"/>
        <dbReference type="ChEBI" id="CHEBI:30616"/>
        <dbReference type="ChEBI" id="CHEBI:43474"/>
        <dbReference type="ChEBI" id="CHEBI:57455"/>
        <dbReference type="ChEBI" id="CHEBI:57457"/>
        <dbReference type="ChEBI" id="CHEBI:456216"/>
        <dbReference type="EC" id="6.3.3.2"/>
    </reaction>
</comment>
<evidence type="ECO:0000256" key="3">
    <source>
        <dbReference type="ARBA" id="ARBA00022840"/>
    </source>
</evidence>
<gene>
    <name evidence="5" type="ORF">ACFSYS_01460</name>
</gene>
<keyword evidence="2 4" id="KW-0547">Nucleotide-binding</keyword>
<dbReference type="Pfam" id="PF01812">
    <property type="entry name" value="5-FTHF_cyc-lig"/>
    <property type="match status" value="1"/>
</dbReference>
<keyword evidence="4" id="KW-0460">Magnesium</keyword>
<proteinExistence type="inferred from homology"/>
<evidence type="ECO:0000256" key="1">
    <source>
        <dbReference type="ARBA" id="ARBA00010638"/>
    </source>
</evidence>
<keyword evidence="3 4" id="KW-0067">ATP-binding</keyword>
<evidence type="ECO:0000313" key="5">
    <source>
        <dbReference type="EMBL" id="MFD2831936.1"/>
    </source>
</evidence>
<dbReference type="InterPro" id="IPR002698">
    <property type="entry name" value="FTHF_cligase"/>
</dbReference>
<organism evidence="5 6">
    <name type="scientific">Christiangramia antarctica</name>
    <dbReference type="NCBI Taxonomy" id="2058158"/>
    <lineage>
        <taxon>Bacteria</taxon>
        <taxon>Pseudomonadati</taxon>
        <taxon>Bacteroidota</taxon>
        <taxon>Flavobacteriia</taxon>
        <taxon>Flavobacteriales</taxon>
        <taxon>Flavobacteriaceae</taxon>
        <taxon>Christiangramia</taxon>
    </lineage>
</organism>
<dbReference type="Gene3D" id="3.40.50.10420">
    <property type="entry name" value="NagB/RpiA/CoA transferase-like"/>
    <property type="match status" value="1"/>
</dbReference>
<dbReference type="InterPro" id="IPR024185">
    <property type="entry name" value="FTHF_cligase-like_sf"/>
</dbReference>
<keyword evidence="4" id="KW-0479">Metal-binding</keyword>
<name>A0ABW5WYP3_9FLAO</name>
<reference evidence="6" key="1">
    <citation type="journal article" date="2019" name="Int. J. Syst. Evol. Microbiol.">
        <title>The Global Catalogue of Microorganisms (GCM) 10K type strain sequencing project: providing services to taxonomists for standard genome sequencing and annotation.</title>
        <authorList>
            <consortium name="The Broad Institute Genomics Platform"/>
            <consortium name="The Broad Institute Genome Sequencing Center for Infectious Disease"/>
            <person name="Wu L."/>
            <person name="Ma J."/>
        </authorList>
    </citation>
    <scope>NUCLEOTIDE SEQUENCE [LARGE SCALE GENOMIC DNA]</scope>
    <source>
        <strain evidence="6">KCTC 52925</strain>
    </source>
</reference>
<dbReference type="PANTHER" id="PTHR23407:SF1">
    <property type="entry name" value="5-FORMYLTETRAHYDROFOLATE CYCLO-LIGASE"/>
    <property type="match status" value="1"/>
</dbReference>
<keyword evidence="6" id="KW-1185">Reference proteome</keyword>
<dbReference type="GO" id="GO:0030272">
    <property type="term" value="F:5-formyltetrahydrofolate cyclo-ligase activity"/>
    <property type="evidence" value="ECO:0007669"/>
    <property type="project" value="UniProtKB-EC"/>
</dbReference>
<keyword evidence="5" id="KW-0436">Ligase</keyword>
<protein>
    <recommendedName>
        <fullName evidence="4">5-formyltetrahydrofolate cyclo-ligase</fullName>
        <ecNumber evidence="4">6.3.3.2</ecNumber>
    </recommendedName>
</protein>
<dbReference type="SUPFAM" id="SSF100950">
    <property type="entry name" value="NagB/RpiA/CoA transferase-like"/>
    <property type="match status" value="1"/>
</dbReference>
<dbReference type="Proteomes" id="UP001597438">
    <property type="component" value="Unassembled WGS sequence"/>
</dbReference>
<evidence type="ECO:0000313" key="6">
    <source>
        <dbReference type="Proteomes" id="UP001597438"/>
    </source>
</evidence>